<sequence length="204" mass="23452">MHKRVLNFCVIPNHQGNTIGKILETCLIKWTIEKVLTVSVDNASANMVAIDYLRKKMMTWEKKPICAGKYLHVRCLAHIVNLIVRSGLAILDRLVASIRNAVKYVRSSSSRLDVFKKCVAKEKLECKKICVLDVPTRWNSTFIMLDTALELRKAFDRMAEEEMKSWKRMRKKQKLIGRTGISQKCLGKGLGHQLKLTGRQHQFL</sequence>
<accession>A0AAW1WBR7</accession>
<gene>
    <name evidence="6" type="ORF">M0R45_030656</name>
</gene>
<evidence type="ECO:0000256" key="4">
    <source>
        <dbReference type="ARBA" id="ARBA00022833"/>
    </source>
</evidence>
<evidence type="ECO:0000313" key="7">
    <source>
        <dbReference type="Proteomes" id="UP001457282"/>
    </source>
</evidence>
<organism evidence="6 7">
    <name type="scientific">Rubus argutus</name>
    <name type="common">Southern blackberry</name>
    <dbReference type="NCBI Taxonomy" id="59490"/>
    <lineage>
        <taxon>Eukaryota</taxon>
        <taxon>Viridiplantae</taxon>
        <taxon>Streptophyta</taxon>
        <taxon>Embryophyta</taxon>
        <taxon>Tracheophyta</taxon>
        <taxon>Spermatophyta</taxon>
        <taxon>Magnoliopsida</taxon>
        <taxon>eudicotyledons</taxon>
        <taxon>Gunneridae</taxon>
        <taxon>Pentapetalae</taxon>
        <taxon>rosids</taxon>
        <taxon>fabids</taxon>
        <taxon>Rosales</taxon>
        <taxon>Rosaceae</taxon>
        <taxon>Rosoideae</taxon>
        <taxon>Rosoideae incertae sedis</taxon>
        <taxon>Rubus</taxon>
    </lineage>
</organism>
<name>A0AAW1WBR7_RUBAR</name>
<reference evidence="6 7" key="1">
    <citation type="journal article" date="2023" name="G3 (Bethesda)">
        <title>A chromosome-length genome assembly and annotation of blackberry (Rubus argutus, cv. 'Hillquist').</title>
        <authorList>
            <person name="Bruna T."/>
            <person name="Aryal R."/>
            <person name="Dudchenko O."/>
            <person name="Sargent D.J."/>
            <person name="Mead D."/>
            <person name="Buti M."/>
            <person name="Cavallini A."/>
            <person name="Hytonen T."/>
            <person name="Andres J."/>
            <person name="Pham M."/>
            <person name="Weisz D."/>
            <person name="Mascagni F."/>
            <person name="Usai G."/>
            <person name="Natali L."/>
            <person name="Bassil N."/>
            <person name="Fernandez G.E."/>
            <person name="Lomsadze A."/>
            <person name="Armour M."/>
            <person name="Olukolu B."/>
            <person name="Poorten T."/>
            <person name="Britton C."/>
            <person name="Davik J."/>
            <person name="Ashrafi H."/>
            <person name="Aiden E.L."/>
            <person name="Borodovsky M."/>
            <person name="Worthington M."/>
        </authorList>
    </citation>
    <scope>NUCLEOTIDE SEQUENCE [LARGE SCALE GENOMIC DNA]</scope>
    <source>
        <strain evidence="6">PI 553951</strain>
    </source>
</reference>
<keyword evidence="5" id="KW-0539">Nucleus</keyword>
<keyword evidence="4" id="KW-0862">Zinc</keyword>
<dbReference type="InterPro" id="IPR012337">
    <property type="entry name" value="RNaseH-like_sf"/>
</dbReference>
<dbReference type="GO" id="GO:0008270">
    <property type="term" value="F:zinc ion binding"/>
    <property type="evidence" value="ECO:0007669"/>
    <property type="project" value="UniProtKB-KW"/>
</dbReference>
<dbReference type="Proteomes" id="UP001457282">
    <property type="component" value="Unassembled WGS sequence"/>
</dbReference>
<comment type="subcellular location">
    <subcellularLocation>
        <location evidence="1">Nucleus</location>
    </subcellularLocation>
</comment>
<protein>
    <submittedName>
        <fullName evidence="6">Uncharacterized protein</fullName>
    </submittedName>
</protein>
<dbReference type="SUPFAM" id="SSF53098">
    <property type="entry name" value="Ribonuclease H-like"/>
    <property type="match status" value="1"/>
</dbReference>
<dbReference type="EMBL" id="JBEDUW010000006">
    <property type="protein sequence ID" value="KAK9922177.1"/>
    <property type="molecule type" value="Genomic_DNA"/>
</dbReference>
<dbReference type="GO" id="GO:0005634">
    <property type="term" value="C:nucleus"/>
    <property type="evidence" value="ECO:0007669"/>
    <property type="project" value="UniProtKB-SubCell"/>
</dbReference>
<keyword evidence="7" id="KW-1185">Reference proteome</keyword>
<evidence type="ECO:0000256" key="3">
    <source>
        <dbReference type="ARBA" id="ARBA00022771"/>
    </source>
</evidence>
<keyword evidence="3" id="KW-0863">Zinc-finger</keyword>
<dbReference type="PANTHER" id="PTHR46481">
    <property type="entry name" value="ZINC FINGER BED DOMAIN-CONTAINING PROTEIN 4"/>
    <property type="match status" value="1"/>
</dbReference>
<dbReference type="PANTHER" id="PTHR46481:SF10">
    <property type="entry name" value="ZINC FINGER BED DOMAIN-CONTAINING PROTEIN 39"/>
    <property type="match status" value="1"/>
</dbReference>
<evidence type="ECO:0000256" key="1">
    <source>
        <dbReference type="ARBA" id="ARBA00004123"/>
    </source>
</evidence>
<dbReference type="InterPro" id="IPR052035">
    <property type="entry name" value="ZnF_BED_domain_contain"/>
</dbReference>
<proteinExistence type="predicted"/>
<dbReference type="AlphaFoldDB" id="A0AAW1WBR7"/>
<keyword evidence="2" id="KW-0479">Metal-binding</keyword>
<evidence type="ECO:0000256" key="2">
    <source>
        <dbReference type="ARBA" id="ARBA00022723"/>
    </source>
</evidence>
<evidence type="ECO:0000256" key="5">
    <source>
        <dbReference type="ARBA" id="ARBA00023242"/>
    </source>
</evidence>
<evidence type="ECO:0000313" key="6">
    <source>
        <dbReference type="EMBL" id="KAK9922177.1"/>
    </source>
</evidence>
<comment type="caution">
    <text evidence="6">The sequence shown here is derived from an EMBL/GenBank/DDBJ whole genome shotgun (WGS) entry which is preliminary data.</text>
</comment>